<feature type="signal peptide" evidence="2">
    <location>
        <begin position="1"/>
        <end position="24"/>
    </location>
</feature>
<feature type="domain" description="Sulfatase N-terminal" evidence="3">
    <location>
        <begin position="39"/>
        <end position="390"/>
    </location>
</feature>
<dbReference type="eggNOG" id="COG3119">
    <property type="taxonomic scope" value="Bacteria"/>
</dbReference>
<dbReference type="InterPro" id="IPR017850">
    <property type="entry name" value="Alkaline_phosphatase_core_sf"/>
</dbReference>
<dbReference type="EMBL" id="CP001778">
    <property type="protein sequence ID" value="ADD43557.1"/>
    <property type="molecule type" value="Genomic_DNA"/>
</dbReference>
<name>D3PYX4_STANL</name>
<dbReference type="Proteomes" id="UP000000844">
    <property type="component" value="Chromosome"/>
</dbReference>
<dbReference type="PANTHER" id="PTHR43108">
    <property type="entry name" value="N-ACETYLGLUCOSAMINE-6-SULFATASE FAMILY MEMBER"/>
    <property type="match status" value="1"/>
</dbReference>
<dbReference type="SUPFAM" id="SSF53649">
    <property type="entry name" value="Alkaline phosphatase-like"/>
    <property type="match status" value="1"/>
</dbReference>
<feature type="compositionally biased region" description="Basic and acidic residues" evidence="1">
    <location>
        <begin position="237"/>
        <end position="250"/>
    </location>
</feature>
<accession>D3PYX4</accession>
<dbReference type="CDD" id="cd16147">
    <property type="entry name" value="G6S"/>
    <property type="match status" value="1"/>
</dbReference>
<feature type="compositionally biased region" description="Basic and acidic residues" evidence="1">
    <location>
        <begin position="485"/>
        <end position="494"/>
    </location>
</feature>
<dbReference type="AlphaFoldDB" id="D3PYX4"/>
<evidence type="ECO:0000313" key="5">
    <source>
        <dbReference type="Proteomes" id="UP000000844"/>
    </source>
</evidence>
<evidence type="ECO:0000256" key="1">
    <source>
        <dbReference type="SAM" id="MobiDB-lite"/>
    </source>
</evidence>
<evidence type="ECO:0000313" key="4">
    <source>
        <dbReference type="EMBL" id="ADD43557.1"/>
    </source>
</evidence>
<proteinExistence type="predicted"/>
<keyword evidence="5" id="KW-1185">Reference proteome</keyword>
<feature type="region of interest" description="Disordered" evidence="1">
    <location>
        <begin position="387"/>
        <end position="453"/>
    </location>
</feature>
<sequence>MRLRKSLLAVAIAVFAIVSATVGAVVVFGDDATSNKDKPNIIYFLVDDMSADLLPYMDTVSSLADGGTKFDNYFVSNSLCCTSRATMFTGQHPHNSGVLGNTPEDHGGYEYFEPLEDETYAKQIQDTGDYHTAYLGKYLNGYKMKEGYKVPAGWDEWHVADGGGYNEYDYKLSEYTGGDDKPISDGDGKYLVDLMADRAVESIDRSRDAEKSFFVQVAPFSPHSGVGKDGGPRFPPAKRDRPGADEKHGDCGKVDCADLDVTKLPGFNEDTKDKPDWVRQKPLTDKEIKELNRDFRNRARMVQSVDDMVEKVTKSLSQSELDNTYIMFGSDNGFHLGQHRLMRGKTTAYDHDVRTPFLVKRPGSSGGDSIKSDEIVQNVDLYPTLIDIANGDEDGPTDRDGRSLRRLIDGEKEPDWRNAAYVEHYKSPKPGTGDPDAEDLGPKKGNSSPPTYDAIRTAQDLLVDYKGYEQPEFYDLDADPYQLDNKPDDPRADELKDPLADLANCGKKGHPDCWEAAHIGAD</sequence>
<dbReference type="HOGENOM" id="CLU_006332_4_1_11"/>
<dbReference type="OrthoDB" id="9777306at2"/>
<evidence type="ECO:0000259" key="3">
    <source>
        <dbReference type="Pfam" id="PF00884"/>
    </source>
</evidence>
<organism evidence="4 5">
    <name type="scientific">Stackebrandtia nassauensis (strain DSM 44728 / CIP 108903 / NRRL B-16338 / NBRC 102104 / LLR-40K-21)</name>
    <dbReference type="NCBI Taxonomy" id="446470"/>
    <lineage>
        <taxon>Bacteria</taxon>
        <taxon>Bacillati</taxon>
        <taxon>Actinomycetota</taxon>
        <taxon>Actinomycetes</taxon>
        <taxon>Glycomycetales</taxon>
        <taxon>Glycomycetaceae</taxon>
        <taxon>Stackebrandtia</taxon>
    </lineage>
</organism>
<feature type="region of interest" description="Disordered" evidence="1">
    <location>
        <begin position="224"/>
        <end position="250"/>
    </location>
</feature>
<dbReference type="Gene3D" id="3.40.720.10">
    <property type="entry name" value="Alkaline Phosphatase, subunit A"/>
    <property type="match status" value="1"/>
</dbReference>
<protein>
    <submittedName>
        <fullName evidence="4">Sulfatase</fullName>
    </submittedName>
</protein>
<dbReference type="STRING" id="446470.Snas_3902"/>
<evidence type="ECO:0000256" key="2">
    <source>
        <dbReference type="SAM" id="SignalP"/>
    </source>
</evidence>
<gene>
    <name evidence="4" type="ordered locus">Snas_3902</name>
</gene>
<feature type="chain" id="PRO_5039064666" evidence="2">
    <location>
        <begin position="25"/>
        <end position="522"/>
    </location>
</feature>
<feature type="compositionally biased region" description="Basic and acidic residues" evidence="1">
    <location>
        <begin position="396"/>
        <end position="416"/>
    </location>
</feature>
<dbReference type="PANTHER" id="PTHR43108:SF8">
    <property type="entry name" value="SD21168P"/>
    <property type="match status" value="1"/>
</dbReference>
<reference evidence="4 5" key="1">
    <citation type="journal article" date="2009" name="Stand. Genomic Sci.">
        <title>Complete genome sequence of Stackebrandtia nassauensis type strain (LLR-40K-21).</title>
        <authorList>
            <person name="Munk C."/>
            <person name="Lapidus A."/>
            <person name="Copeland A."/>
            <person name="Jando M."/>
            <person name="Mayilraj S."/>
            <person name="Glavina Del Rio T."/>
            <person name="Nolan M."/>
            <person name="Chen F."/>
            <person name="Lucas S."/>
            <person name="Tice H."/>
            <person name="Cheng J.F."/>
            <person name="Han C."/>
            <person name="Detter J.C."/>
            <person name="Bruce D."/>
            <person name="Goodwin L."/>
            <person name="Chain P."/>
            <person name="Pitluck S."/>
            <person name="Goker M."/>
            <person name="Ovchinikova G."/>
            <person name="Pati A."/>
            <person name="Ivanova N."/>
            <person name="Mavromatis K."/>
            <person name="Chen A."/>
            <person name="Palaniappan K."/>
            <person name="Land M."/>
            <person name="Hauser L."/>
            <person name="Chang Y.J."/>
            <person name="Jeffries C.D."/>
            <person name="Bristow J."/>
            <person name="Eisen J.A."/>
            <person name="Markowitz V."/>
            <person name="Hugenholtz P."/>
            <person name="Kyrpides N.C."/>
            <person name="Klenk H.P."/>
        </authorList>
    </citation>
    <scope>NUCLEOTIDE SEQUENCE [LARGE SCALE GENOMIC DNA]</scope>
    <source>
        <strain evidence="5">DSM 44728 / CIP 108903 / NRRL B-16338 / NBRC 102104 / LLR-40K-21</strain>
    </source>
</reference>
<keyword evidence="2" id="KW-0732">Signal</keyword>
<dbReference type="RefSeq" id="WP_013019128.1">
    <property type="nucleotide sequence ID" value="NC_013947.1"/>
</dbReference>
<dbReference type="Pfam" id="PF00884">
    <property type="entry name" value="Sulfatase"/>
    <property type="match status" value="1"/>
</dbReference>
<dbReference type="KEGG" id="sna:Snas_3902"/>
<dbReference type="InterPro" id="IPR000917">
    <property type="entry name" value="Sulfatase_N"/>
</dbReference>
<feature type="region of interest" description="Disordered" evidence="1">
    <location>
        <begin position="474"/>
        <end position="494"/>
    </location>
</feature>